<feature type="region of interest" description="Disordered" evidence="1">
    <location>
        <begin position="1"/>
        <end position="50"/>
    </location>
</feature>
<protein>
    <submittedName>
        <fullName evidence="2">Uncharacterized protein</fullName>
    </submittedName>
</protein>
<gene>
    <name evidence="2" type="ORF">NHX12_031805</name>
</gene>
<proteinExistence type="predicted"/>
<dbReference type="AlphaFoldDB" id="A0A9Q0E8J0"/>
<evidence type="ECO:0000313" key="3">
    <source>
        <dbReference type="Proteomes" id="UP001148018"/>
    </source>
</evidence>
<comment type="caution">
    <text evidence="2">The sequence shown here is derived from an EMBL/GenBank/DDBJ whole genome shotgun (WGS) entry which is preliminary data.</text>
</comment>
<evidence type="ECO:0000256" key="1">
    <source>
        <dbReference type="SAM" id="MobiDB-lite"/>
    </source>
</evidence>
<keyword evidence="3" id="KW-1185">Reference proteome</keyword>
<reference evidence="2" key="1">
    <citation type="submission" date="2022-07" db="EMBL/GenBank/DDBJ databases">
        <title>Chromosome-level genome of Muraenolepis orangiensis.</title>
        <authorList>
            <person name="Kim J."/>
        </authorList>
    </citation>
    <scope>NUCLEOTIDE SEQUENCE</scope>
    <source>
        <strain evidence="2">KU_S4_2022</strain>
        <tissue evidence="2">Muscle</tissue>
    </source>
</reference>
<dbReference type="Proteomes" id="UP001148018">
    <property type="component" value="Unassembled WGS sequence"/>
</dbReference>
<dbReference type="EMBL" id="JANIIK010000047">
    <property type="protein sequence ID" value="KAJ3600830.1"/>
    <property type="molecule type" value="Genomic_DNA"/>
</dbReference>
<evidence type="ECO:0000313" key="2">
    <source>
        <dbReference type="EMBL" id="KAJ3600830.1"/>
    </source>
</evidence>
<feature type="compositionally biased region" description="Basic and acidic residues" evidence="1">
    <location>
        <begin position="34"/>
        <end position="45"/>
    </location>
</feature>
<feature type="compositionally biased region" description="Low complexity" evidence="1">
    <location>
        <begin position="1"/>
        <end position="18"/>
    </location>
</feature>
<organism evidence="2 3">
    <name type="scientific">Muraenolepis orangiensis</name>
    <name type="common">Patagonian moray cod</name>
    <dbReference type="NCBI Taxonomy" id="630683"/>
    <lineage>
        <taxon>Eukaryota</taxon>
        <taxon>Metazoa</taxon>
        <taxon>Chordata</taxon>
        <taxon>Craniata</taxon>
        <taxon>Vertebrata</taxon>
        <taxon>Euteleostomi</taxon>
        <taxon>Actinopterygii</taxon>
        <taxon>Neopterygii</taxon>
        <taxon>Teleostei</taxon>
        <taxon>Neoteleostei</taxon>
        <taxon>Acanthomorphata</taxon>
        <taxon>Zeiogadaria</taxon>
        <taxon>Gadariae</taxon>
        <taxon>Gadiformes</taxon>
        <taxon>Muraenolepidoidei</taxon>
        <taxon>Muraenolepididae</taxon>
        <taxon>Muraenolepis</taxon>
    </lineage>
</organism>
<accession>A0A9Q0E8J0</accession>
<name>A0A9Q0E8J0_9TELE</name>
<sequence length="97" mass="10980">MSIRAKSQASSEEAASASPEHLVLPQHHTPLWLESRRDGASHPHSSEPGVWMRGCVGRHGRSLSLTACLGRWEVSLNHWRNPTGRVTRRRTTHTVWR</sequence>